<evidence type="ECO:0000313" key="2">
    <source>
        <dbReference type="Proteomes" id="UP001326613"/>
    </source>
</evidence>
<name>A0ABZ0UUQ1_9RICK</name>
<protein>
    <submittedName>
        <fullName evidence="1">Uncharacterized protein</fullName>
    </submittedName>
</protein>
<dbReference type="EMBL" id="CP112932">
    <property type="protein sequence ID" value="WPY00895.1"/>
    <property type="molecule type" value="Genomic_DNA"/>
</dbReference>
<evidence type="ECO:0000313" key="1">
    <source>
        <dbReference type="EMBL" id="WPY00895.1"/>
    </source>
</evidence>
<accession>A0ABZ0UUQ1</accession>
<sequence>MFINHARSIILFITFLMTIYNASALPAPMSDKELLEASDFVGEVKVIGVVATEDDKSTYKGITVARYNAWLQVIKTIKGHFNPLDTIVACWHEIPKPPFVGAWYVGFSPQEHTVIYLKLQDDKRCYTAVSWNAKKPVK</sequence>
<dbReference type="Proteomes" id="UP001326613">
    <property type="component" value="Chromosome"/>
</dbReference>
<dbReference type="RefSeq" id="WP_323737724.1">
    <property type="nucleotide sequence ID" value="NZ_CP112932.1"/>
</dbReference>
<proteinExistence type="predicted"/>
<keyword evidence="2" id="KW-1185">Reference proteome</keyword>
<reference evidence="1 2" key="1">
    <citation type="submission" date="2022-10" db="EMBL/GenBank/DDBJ databases">
        <title>Host association and intracellularity evolved multiple times independently in the Rickettsiales.</title>
        <authorList>
            <person name="Castelli M."/>
            <person name="Nardi T."/>
            <person name="Gammuto L."/>
            <person name="Bellinzona G."/>
            <person name="Sabaneyeva E."/>
            <person name="Potekhin A."/>
            <person name="Serra V."/>
            <person name="Petroni G."/>
            <person name="Sassera D."/>
        </authorList>
    </citation>
    <scope>NUCLEOTIDE SEQUENCE [LARGE SCALE GENOMIC DNA]</scope>
    <source>
        <strain evidence="1 2">Kr 154-4</strain>
    </source>
</reference>
<organism evidence="1 2">
    <name type="scientific">Candidatus Trichorickettsia mobilis</name>
    <dbReference type="NCBI Taxonomy" id="1346319"/>
    <lineage>
        <taxon>Bacteria</taxon>
        <taxon>Pseudomonadati</taxon>
        <taxon>Pseudomonadota</taxon>
        <taxon>Alphaproteobacteria</taxon>
        <taxon>Rickettsiales</taxon>
        <taxon>Rickettsiaceae</taxon>
        <taxon>Rickettsieae</taxon>
        <taxon>Candidatus Trichorickettsia</taxon>
    </lineage>
</organism>
<gene>
    <name evidence="1" type="ORF">Trichorick_00785</name>
</gene>